<evidence type="ECO:0000259" key="5">
    <source>
        <dbReference type="SMART" id="SM00528"/>
    </source>
</evidence>
<dbReference type="EMBL" id="WNCL01000026">
    <property type="protein sequence ID" value="MTU43718.1"/>
    <property type="molecule type" value="Genomic_DNA"/>
</dbReference>
<proteinExistence type="inferred from homology"/>
<accession>A0A6I3S0S8</accession>
<dbReference type="GO" id="GO:0005829">
    <property type="term" value="C:cytosol"/>
    <property type="evidence" value="ECO:0007669"/>
    <property type="project" value="TreeGrafter"/>
</dbReference>
<sequence>MATLEDLIRQKQELEKEIEEVTRRERINAINTCRELIQKFDLQPAEIGLKKLMRKGAMIPKFMGPKGETWTGRGRKPIWLQQAELEGKSLEDFRITSPVAMEEDEEARLEELTRPDNVKA</sequence>
<dbReference type="GeneID" id="43349125"/>
<dbReference type="PANTHER" id="PTHR38097">
    <property type="match status" value="1"/>
</dbReference>
<dbReference type="GO" id="GO:0032993">
    <property type="term" value="C:protein-DNA complex"/>
    <property type="evidence" value="ECO:0007669"/>
    <property type="project" value="TreeGrafter"/>
</dbReference>
<protein>
    <submittedName>
        <fullName evidence="6">H-NS histone family protein</fullName>
    </submittedName>
</protein>
<dbReference type="InterPro" id="IPR037150">
    <property type="entry name" value="H-NS_C_dom_sf"/>
</dbReference>
<dbReference type="InterPro" id="IPR027444">
    <property type="entry name" value="H-NS_C_dom"/>
</dbReference>
<evidence type="ECO:0000256" key="1">
    <source>
        <dbReference type="ARBA" id="ARBA00004453"/>
    </source>
</evidence>
<dbReference type="GO" id="GO:0001217">
    <property type="term" value="F:DNA-binding transcription repressor activity"/>
    <property type="evidence" value="ECO:0007669"/>
    <property type="project" value="TreeGrafter"/>
</dbReference>
<dbReference type="SMART" id="SM00528">
    <property type="entry name" value="HNS"/>
    <property type="match status" value="1"/>
</dbReference>
<dbReference type="RefSeq" id="WP_008811854.1">
    <property type="nucleotide sequence ID" value="NZ_CAJUON010000021.1"/>
</dbReference>
<dbReference type="GO" id="GO:0003680">
    <property type="term" value="F:minor groove of adenine-thymine-rich DNA binding"/>
    <property type="evidence" value="ECO:0007669"/>
    <property type="project" value="TreeGrafter"/>
</dbReference>
<evidence type="ECO:0000256" key="2">
    <source>
        <dbReference type="ARBA" id="ARBA00010610"/>
    </source>
</evidence>
<dbReference type="SUPFAM" id="SSF81273">
    <property type="entry name" value="H-NS histone-like proteins"/>
    <property type="match status" value="1"/>
</dbReference>
<comment type="similarity">
    <text evidence="2">Belongs to the histone-like protein H-NS family.</text>
</comment>
<comment type="caution">
    <text evidence="6">The sequence shown here is derived from an EMBL/GenBank/DDBJ whole genome shotgun (WGS) entry which is preliminary data.</text>
</comment>
<dbReference type="AlphaFoldDB" id="A0A6I3S0S8"/>
<dbReference type="PANTHER" id="PTHR38097:SF2">
    <property type="entry name" value="DNA-BINDING PROTEIN STPA"/>
    <property type="match status" value="1"/>
</dbReference>
<dbReference type="Pfam" id="PF00816">
    <property type="entry name" value="Histone_HNS"/>
    <property type="match status" value="1"/>
</dbReference>
<gene>
    <name evidence="6" type="ORF">GMD42_08815</name>
</gene>
<dbReference type="GO" id="GO:0000976">
    <property type="term" value="F:transcription cis-regulatory region binding"/>
    <property type="evidence" value="ECO:0007669"/>
    <property type="project" value="TreeGrafter"/>
</dbReference>
<dbReference type="Proteomes" id="UP000462362">
    <property type="component" value="Unassembled WGS sequence"/>
</dbReference>
<evidence type="ECO:0000313" key="7">
    <source>
        <dbReference type="Proteomes" id="UP000462362"/>
    </source>
</evidence>
<dbReference type="GO" id="GO:0003681">
    <property type="term" value="F:bent DNA binding"/>
    <property type="evidence" value="ECO:0007669"/>
    <property type="project" value="TreeGrafter"/>
</dbReference>
<keyword evidence="4" id="KW-0238">DNA-binding</keyword>
<reference evidence="6 7" key="1">
    <citation type="journal article" date="2019" name="Nat. Med.">
        <title>A library of human gut bacterial isolates paired with longitudinal multiomics data enables mechanistic microbiome research.</title>
        <authorList>
            <person name="Poyet M."/>
            <person name="Groussin M."/>
            <person name="Gibbons S.M."/>
            <person name="Avila-Pacheco J."/>
            <person name="Jiang X."/>
            <person name="Kearney S.M."/>
            <person name="Perrotta A.R."/>
            <person name="Berdy B."/>
            <person name="Zhao S."/>
            <person name="Lieberman T.D."/>
            <person name="Swanson P.K."/>
            <person name="Smith M."/>
            <person name="Roesemann S."/>
            <person name="Alexander J.E."/>
            <person name="Rich S.A."/>
            <person name="Livny J."/>
            <person name="Vlamakis H."/>
            <person name="Clish C."/>
            <person name="Bullock K."/>
            <person name="Deik A."/>
            <person name="Scott J."/>
            <person name="Pierce K.A."/>
            <person name="Xavier R.J."/>
            <person name="Alm E.J."/>
        </authorList>
    </citation>
    <scope>NUCLEOTIDE SEQUENCE [LARGE SCALE GENOMIC DNA]</scope>
    <source>
        <strain evidence="6 7">BIOML-A2</strain>
    </source>
</reference>
<keyword evidence="3" id="KW-0963">Cytoplasm</keyword>
<organism evidence="6 7">
    <name type="scientific">Parasutterella excrementihominis</name>
    <dbReference type="NCBI Taxonomy" id="487175"/>
    <lineage>
        <taxon>Bacteria</taxon>
        <taxon>Pseudomonadati</taxon>
        <taxon>Pseudomonadota</taxon>
        <taxon>Betaproteobacteria</taxon>
        <taxon>Burkholderiales</taxon>
        <taxon>Sutterellaceae</taxon>
        <taxon>Parasutterella</taxon>
    </lineage>
</organism>
<comment type="subcellular location">
    <subcellularLocation>
        <location evidence="1">Cytoplasm</location>
        <location evidence="1">Nucleoid</location>
    </subcellularLocation>
</comment>
<name>A0A6I3S0S8_9BURK</name>
<evidence type="ECO:0000313" key="6">
    <source>
        <dbReference type="EMBL" id="MTU43718.1"/>
    </source>
</evidence>
<dbReference type="Gene3D" id="4.10.430.10">
    <property type="entry name" value="Histone-like protein H-NS, C-terminal domain"/>
    <property type="match status" value="1"/>
</dbReference>
<evidence type="ECO:0000256" key="4">
    <source>
        <dbReference type="ARBA" id="ARBA00023125"/>
    </source>
</evidence>
<evidence type="ECO:0000256" key="3">
    <source>
        <dbReference type="ARBA" id="ARBA00022490"/>
    </source>
</evidence>
<dbReference type="GO" id="GO:0009295">
    <property type="term" value="C:nucleoid"/>
    <property type="evidence" value="ECO:0007669"/>
    <property type="project" value="UniProtKB-SubCell"/>
</dbReference>
<feature type="domain" description="DNA-binding protein H-NS-like C-terminal" evidence="5">
    <location>
        <begin position="52"/>
        <end position="95"/>
    </location>
</feature>